<evidence type="ECO:0000256" key="1">
    <source>
        <dbReference type="SAM" id="MobiDB-lite"/>
    </source>
</evidence>
<dbReference type="Proteomes" id="UP001221142">
    <property type="component" value="Unassembled WGS sequence"/>
</dbReference>
<gene>
    <name evidence="3" type="ORF">FB45DRAFT_910968</name>
</gene>
<evidence type="ECO:0000313" key="3">
    <source>
        <dbReference type="EMBL" id="KAJ7635170.1"/>
    </source>
</evidence>
<feature type="compositionally biased region" description="Polar residues" evidence="1">
    <location>
        <begin position="196"/>
        <end position="206"/>
    </location>
</feature>
<feature type="compositionally biased region" description="Low complexity" evidence="1">
    <location>
        <begin position="127"/>
        <end position="145"/>
    </location>
</feature>
<keyword evidence="2" id="KW-0472">Membrane</keyword>
<reference evidence="3" key="1">
    <citation type="submission" date="2023-03" db="EMBL/GenBank/DDBJ databases">
        <title>Massive genome expansion in bonnet fungi (Mycena s.s.) driven by repeated elements and novel gene families across ecological guilds.</title>
        <authorList>
            <consortium name="Lawrence Berkeley National Laboratory"/>
            <person name="Harder C.B."/>
            <person name="Miyauchi S."/>
            <person name="Viragh M."/>
            <person name="Kuo A."/>
            <person name="Thoen E."/>
            <person name="Andreopoulos B."/>
            <person name="Lu D."/>
            <person name="Skrede I."/>
            <person name="Drula E."/>
            <person name="Henrissat B."/>
            <person name="Morin E."/>
            <person name="Kohler A."/>
            <person name="Barry K."/>
            <person name="LaButti K."/>
            <person name="Morin E."/>
            <person name="Salamov A."/>
            <person name="Lipzen A."/>
            <person name="Mereny Z."/>
            <person name="Hegedus B."/>
            <person name="Baldrian P."/>
            <person name="Stursova M."/>
            <person name="Weitz H."/>
            <person name="Taylor A."/>
            <person name="Grigoriev I.V."/>
            <person name="Nagy L.G."/>
            <person name="Martin F."/>
            <person name="Kauserud H."/>
        </authorList>
    </citation>
    <scope>NUCLEOTIDE SEQUENCE</scope>
    <source>
        <strain evidence="3">9284</strain>
    </source>
</reference>
<feature type="transmembrane region" description="Helical" evidence="2">
    <location>
        <begin position="257"/>
        <end position="279"/>
    </location>
</feature>
<feature type="region of interest" description="Disordered" evidence="1">
    <location>
        <begin position="127"/>
        <end position="241"/>
    </location>
</feature>
<organism evidence="3 4">
    <name type="scientific">Roridomyces roridus</name>
    <dbReference type="NCBI Taxonomy" id="1738132"/>
    <lineage>
        <taxon>Eukaryota</taxon>
        <taxon>Fungi</taxon>
        <taxon>Dikarya</taxon>
        <taxon>Basidiomycota</taxon>
        <taxon>Agaricomycotina</taxon>
        <taxon>Agaricomycetes</taxon>
        <taxon>Agaricomycetidae</taxon>
        <taxon>Agaricales</taxon>
        <taxon>Marasmiineae</taxon>
        <taxon>Mycenaceae</taxon>
        <taxon>Roridomyces</taxon>
    </lineage>
</organism>
<feature type="compositionally biased region" description="Polar residues" evidence="1">
    <location>
        <begin position="232"/>
        <end position="241"/>
    </location>
</feature>
<protein>
    <submittedName>
        <fullName evidence="3">Uncharacterized protein</fullName>
    </submittedName>
</protein>
<keyword evidence="2" id="KW-0812">Transmembrane</keyword>
<sequence>MSSSGIVGEHIWQPAYSGDPRAARTPLISMKLTYISGNVVLNTSIQVTYTVDPGESPPRQFLFGTLVNGVLSPVGPVAPVSGSGTFTITPEELGPQIIEAVLPFLNGGTSPYATGPTFTVVASQGLSSQAGSAPSKTATTSTTTTTPPPTSPSAQAPSTSSPDSTPISTPNTPSSATISSNRETSSPAAGGFSAVRESSVTQFLPISSNQDPGPSSSSSNLLVSSTNSSGTITQQQTSAPSVVMVNSSKASKHVDKAAFVGAGAGAATLLTLVLVILLVRRRMKRRSQITMQDTAVVPPPTRSPLTDRDVEPFLTAFPEMAMAGSSALTPNDKGTVATTSPTQGVEENFGRWIEHEGRMSVPSFVGSEDPPPGYFDTVGQVNS</sequence>
<feature type="region of interest" description="Disordered" evidence="1">
    <location>
        <begin position="364"/>
        <end position="383"/>
    </location>
</feature>
<dbReference type="AlphaFoldDB" id="A0AAD7BZQ5"/>
<proteinExistence type="predicted"/>
<keyword evidence="4" id="KW-1185">Reference proteome</keyword>
<feature type="non-terminal residue" evidence="3">
    <location>
        <position position="383"/>
    </location>
</feature>
<name>A0AAD7BZQ5_9AGAR</name>
<dbReference type="EMBL" id="JARKIF010000007">
    <property type="protein sequence ID" value="KAJ7635170.1"/>
    <property type="molecule type" value="Genomic_DNA"/>
</dbReference>
<feature type="compositionally biased region" description="Low complexity" evidence="1">
    <location>
        <begin position="207"/>
        <end position="231"/>
    </location>
</feature>
<feature type="compositionally biased region" description="Low complexity" evidence="1">
    <location>
        <begin position="152"/>
        <end position="180"/>
    </location>
</feature>
<evidence type="ECO:0000313" key="4">
    <source>
        <dbReference type="Proteomes" id="UP001221142"/>
    </source>
</evidence>
<accession>A0AAD7BZQ5</accession>
<comment type="caution">
    <text evidence="3">The sequence shown here is derived from an EMBL/GenBank/DDBJ whole genome shotgun (WGS) entry which is preliminary data.</text>
</comment>
<evidence type="ECO:0000256" key="2">
    <source>
        <dbReference type="SAM" id="Phobius"/>
    </source>
</evidence>
<keyword evidence="2" id="KW-1133">Transmembrane helix</keyword>